<dbReference type="InterPro" id="IPR037171">
    <property type="entry name" value="NagB/RpiA_transferase-like"/>
</dbReference>
<keyword evidence="2" id="KW-0238">DNA-binding</keyword>
<dbReference type="SMART" id="SM01134">
    <property type="entry name" value="DeoRC"/>
    <property type="match status" value="1"/>
</dbReference>
<dbReference type="Gene3D" id="1.10.10.10">
    <property type="entry name" value="Winged helix-like DNA-binding domain superfamily/Winged helix DNA-binding domain"/>
    <property type="match status" value="1"/>
</dbReference>
<dbReference type="Pfam" id="PF08220">
    <property type="entry name" value="HTH_DeoR"/>
    <property type="match status" value="1"/>
</dbReference>
<keyword evidence="6" id="KW-1185">Reference proteome</keyword>
<dbReference type="InterPro" id="IPR050313">
    <property type="entry name" value="Carb_Metab_HTH_regulators"/>
</dbReference>
<dbReference type="SUPFAM" id="SSF100950">
    <property type="entry name" value="NagB/RpiA/CoA transferase-like"/>
    <property type="match status" value="1"/>
</dbReference>
<dbReference type="InterPro" id="IPR001034">
    <property type="entry name" value="DeoR_HTH"/>
</dbReference>
<evidence type="ECO:0000256" key="3">
    <source>
        <dbReference type="ARBA" id="ARBA00023163"/>
    </source>
</evidence>
<name>A0ABR5PY33_9LACO</name>
<dbReference type="Pfam" id="PF00455">
    <property type="entry name" value="DeoRC"/>
    <property type="match status" value="1"/>
</dbReference>
<keyword evidence="3" id="KW-0804">Transcription</keyword>
<comment type="caution">
    <text evidence="5">The sequence shown here is derived from an EMBL/GenBank/DDBJ whole genome shotgun (WGS) entry which is preliminary data.</text>
</comment>
<sequence>MREMQQEERLKIIMQLLHERTRLTTREIAEHFAISFDTARRDVIKLTATGQAMRIHGGLMAINQQDVPDFLARSQIQSPLKKKMAQVAKKFIHQGDLAYIGPSTTLQLLCQLLNGEDLTVVTNSIDNALALLASPLPKVKLLAGDLAKDNRWTYSAAALASLKLMRPNIALVGTSLVRQDGIYLPNSKDAELIRTATTRARKVVVIAEKFKFINENNSPFLATSLDKIDVLITDVSLPDEYRTWFNPRTQIISGSRKE</sequence>
<dbReference type="InterPro" id="IPR014036">
    <property type="entry name" value="DeoR-like_C"/>
</dbReference>
<protein>
    <submittedName>
        <fullName evidence="5">Transcriptional regulator</fullName>
    </submittedName>
</protein>
<dbReference type="SMART" id="SM00420">
    <property type="entry name" value="HTH_DEOR"/>
    <property type="match status" value="1"/>
</dbReference>
<dbReference type="InterPro" id="IPR018356">
    <property type="entry name" value="Tscrpt_reg_HTH_DeoR_CS"/>
</dbReference>
<dbReference type="PROSITE" id="PS00894">
    <property type="entry name" value="HTH_DEOR_1"/>
    <property type="match status" value="1"/>
</dbReference>
<evidence type="ECO:0000259" key="4">
    <source>
        <dbReference type="PROSITE" id="PS51000"/>
    </source>
</evidence>
<organism evidence="5 6">
    <name type="scientific">Lactobacillus gigeriorum DSM 23908 = CRBIP 24.85</name>
    <dbReference type="NCBI Taxonomy" id="1423751"/>
    <lineage>
        <taxon>Bacteria</taxon>
        <taxon>Bacillati</taxon>
        <taxon>Bacillota</taxon>
        <taxon>Bacilli</taxon>
        <taxon>Lactobacillales</taxon>
        <taxon>Lactobacillaceae</taxon>
        <taxon>Lactobacillus</taxon>
    </lineage>
</organism>
<dbReference type="PROSITE" id="PS51000">
    <property type="entry name" value="HTH_DEOR_2"/>
    <property type="match status" value="1"/>
</dbReference>
<dbReference type="PANTHER" id="PTHR30363:SF51">
    <property type="entry name" value="HTH-TYPE TRANSCRIPTIONAL REPRESSOR GLCR"/>
    <property type="match status" value="1"/>
</dbReference>
<dbReference type="PANTHER" id="PTHR30363">
    <property type="entry name" value="HTH-TYPE TRANSCRIPTIONAL REGULATOR SRLR-RELATED"/>
    <property type="match status" value="1"/>
</dbReference>
<evidence type="ECO:0000256" key="1">
    <source>
        <dbReference type="ARBA" id="ARBA00023015"/>
    </source>
</evidence>
<dbReference type="InterPro" id="IPR036388">
    <property type="entry name" value="WH-like_DNA-bd_sf"/>
</dbReference>
<evidence type="ECO:0000313" key="5">
    <source>
        <dbReference type="EMBL" id="KRN11779.1"/>
    </source>
</evidence>
<accession>A0ABR5PY33</accession>
<reference evidence="5 6" key="1">
    <citation type="journal article" date="2015" name="Genome Announc.">
        <title>Expanding the biotechnology potential of lactobacilli through comparative genomics of 213 strains and associated genera.</title>
        <authorList>
            <person name="Sun Z."/>
            <person name="Harris H.M."/>
            <person name="McCann A."/>
            <person name="Guo C."/>
            <person name="Argimon S."/>
            <person name="Zhang W."/>
            <person name="Yang X."/>
            <person name="Jeffery I.B."/>
            <person name="Cooney J.C."/>
            <person name="Kagawa T.F."/>
            <person name="Liu W."/>
            <person name="Song Y."/>
            <person name="Salvetti E."/>
            <person name="Wrobel A."/>
            <person name="Rasinkangas P."/>
            <person name="Parkhill J."/>
            <person name="Rea M.C."/>
            <person name="O'Sullivan O."/>
            <person name="Ritari J."/>
            <person name="Douillard F.P."/>
            <person name="Paul Ross R."/>
            <person name="Yang R."/>
            <person name="Briner A.E."/>
            <person name="Felis G.E."/>
            <person name="de Vos W.M."/>
            <person name="Barrangou R."/>
            <person name="Klaenhammer T.R."/>
            <person name="Caufield P.W."/>
            <person name="Cui Y."/>
            <person name="Zhang H."/>
            <person name="O'Toole P.W."/>
        </authorList>
    </citation>
    <scope>NUCLEOTIDE SEQUENCE [LARGE SCALE GENOMIC DNA]</scope>
    <source>
        <strain evidence="5 6">DSM 23908</strain>
    </source>
</reference>
<dbReference type="EMBL" id="AYZO01000018">
    <property type="protein sequence ID" value="KRN11779.1"/>
    <property type="molecule type" value="Genomic_DNA"/>
</dbReference>
<gene>
    <name evidence="5" type="ORF">FC38_GL000553</name>
</gene>
<feature type="domain" description="HTH deoR-type" evidence="4">
    <location>
        <begin position="6"/>
        <end position="61"/>
    </location>
</feature>
<dbReference type="Proteomes" id="UP000051521">
    <property type="component" value="Unassembled WGS sequence"/>
</dbReference>
<keyword evidence="1" id="KW-0805">Transcription regulation</keyword>
<proteinExistence type="predicted"/>
<dbReference type="SUPFAM" id="SSF46785">
    <property type="entry name" value="Winged helix' DNA-binding domain"/>
    <property type="match status" value="1"/>
</dbReference>
<evidence type="ECO:0000256" key="2">
    <source>
        <dbReference type="ARBA" id="ARBA00023125"/>
    </source>
</evidence>
<evidence type="ECO:0000313" key="6">
    <source>
        <dbReference type="Proteomes" id="UP000051521"/>
    </source>
</evidence>
<dbReference type="InterPro" id="IPR036390">
    <property type="entry name" value="WH_DNA-bd_sf"/>
</dbReference>
<dbReference type="PRINTS" id="PR00037">
    <property type="entry name" value="HTHLACR"/>
</dbReference>